<dbReference type="Proteomes" id="UP001380290">
    <property type="component" value="Unassembled WGS sequence"/>
</dbReference>
<keyword evidence="3" id="KW-1185">Reference proteome</keyword>
<evidence type="ECO:0000256" key="1">
    <source>
        <dbReference type="SAM" id="MobiDB-lite"/>
    </source>
</evidence>
<accession>A0ABU8QQZ3</accession>
<evidence type="ECO:0000313" key="2">
    <source>
        <dbReference type="EMBL" id="MEJ5863087.1"/>
    </source>
</evidence>
<gene>
    <name evidence="2" type="ORF">V7S98_07565</name>
</gene>
<dbReference type="RefSeq" id="WP_339598819.1">
    <property type="nucleotide sequence ID" value="NZ_JBBHLC010000013.1"/>
</dbReference>
<name>A0ABU8QQZ3_9PSED</name>
<organism evidence="2 3">
    <name type="scientific">Pseudomonas farsensis</name>
    <dbReference type="NCBI Taxonomy" id="2745492"/>
    <lineage>
        <taxon>Bacteria</taxon>
        <taxon>Pseudomonadati</taxon>
        <taxon>Pseudomonadota</taxon>
        <taxon>Gammaproteobacteria</taxon>
        <taxon>Pseudomonadales</taxon>
        <taxon>Pseudomonadaceae</taxon>
        <taxon>Pseudomonas</taxon>
    </lineage>
</organism>
<dbReference type="InterPro" id="IPR022385">
    <property type="entry name" value="Rhs_assc_core"/>
</dbReference>
<feature type="compositionally biased region" description="Polar residues" evidence="1">
    <location>
        <begin position="232"/>
        <end position="241"/>
    </location>
</feature>
<proteinExistence type="predicted"/>
<sequence>MDERFFYQQAQLSAVITDRPRRLVRHQLITLAQCDGAQAMLLACDEAQSALFAYSALTHAVFRYGPYGQERKQPGYLSCTRFKGELWDAQLSGYCLGQGYRVYSPRLMRFLSPDTLSPFMEGGVNCYGFCVGDPVNYSDSTGHMARAFQPTDGPLRLSPTVGRASAIPSLKQRVASNRPDARLPAFDLDNNRLTVETLDALIAGKLFPGIRGSRRPRPNLKSVGASRHSGESVPNSANSIAGQTQVEAYERDAFWKTFIDYQLASSGKFPSERQAPADVVMDIYTKLSQIEALRVRKGS</sequence>
<dbReference type="NCBIfam" id="TIGR03696">
    <property type="entry name" value="Rhs_assc_core"/>
    <property type="match status" value="1"/>
</dbReference>
<reference evidence="2 3" key="1">
    <citation type="submission" date="2024-02" db="EMBL/GenBank/DDBJ databases">
        <title>Identification of pathogenicity and growth-promoting function of Pseudomonas putida variant.</title>
        <authorList>
            <person name="Sun J."/>
        </authorList>
    </citation>
    <scope>NUCLEOTIDE SEQUENCE [LARGE SCALE GENOMIC DNA]</scope>
    <source>
        <strain evidence="2 3">A03</strain>
    </source>
</reference>
<protein>
    <submittedName>
        <fullName evidence="2">RHS repeat-associated core domain-containing protein</fullName>
    </submittedName>
</protein>
<dbReference type="Gene3D" id="2.180.10.10">
    <property type="entry name" value="RHS repeat-associated core"/>
    <property type="match status" value="1"/>
</dbReference>
<dbReference type="EMBL" id="JBBHLC010000013">
    <property type="protein sequence ID" value="MEJ5863087.1"/>
    <property type="molecule type" value="Genomic_DNA"/>
</dbReference>
<comment type="caution">
    <text evidence="2">The sequence shown here is derived from an EMBL/GenBank/DDBJ whole genome shotgun (WGS) entry which is preliminary data.</text>
</comment>
<evidence type="ECO:0000313" key="3">
    <source>
        <dbReference type="Proteomes" id="UP001380290"/>
    </source>
</evidence>
<feature type="region of interest" description="Disordered" evidence="1">
    <location>
        <begin position="213"/>
        <end position="241"/>
    </location>
</feature>